<dbReference type="Proteomes" id="UP000663864">
    <property type="component" value="Unassembled WGS sequence"/>
</dbReference>
<dbReference type="PANTHER" id="PTHR46333:SF2">
    <property type="entry name" value="CYTOKINESIS PROTEIN 3"/>
    <property type="match status" value="1"/>
</dbReference>
<gene>
    <name evidence="2" type="ORF">ZHD862_LOCUS36636</name>
</gene>
<accession>A0A815RUL9</accession>
<evidence type="ECO:0000259" key="1">
    <source>
        <dbReference type="SMART" id="SM00460"/>
    </source>
</evidence>
<comment type="caution">
    <text evidence="2">The sequence shown here is derived from an EMBL/GenBank/DDBJ whole genome shotgun (WGS) entry which is preliminary data.</text>
</comment>
<dbReference type="InterPro" id="IPR056564">
    <property type="entry name" value="Ig-like_KY"/>
</dbReference>
<dbReference type="SUPFAM" id="SSF54001">
    <property type="entry name" value="Cysteine proteinases"/>
    <property type="match status" value="1"/>
</dbReference>
<reference evidence="2" key="1">
    <citation type="submission" date="2021-02" db="EMBL/GenBank/DDBJ databases">
        <authorList>
            <person name="Nowell W R."/>
        </authorList>
    </citation>
    <scope>NUCLEOTIDE SEQUENCE</scope>
</reference>
<dbReference type="Pfam" id="PF01841">
    <property type="entry name" value="Transglut_core"/>
    <property type="match status" value="1"/>
</dbReference>
<dbReference type="AlphaFoldDB" id="A0A815RUL9"/>
<dbReference type="GO" id="GO:0005737">
    <property type="term" value="C:cytoplasm"/>
    <property type="evidence" value="ECO:0007669"/>
    <property type="project" value="TreeGrafter"/>
</dbReference>
<sequence>MGCKICKKSTVDESAIKTSENNVRSRQYEKNAATNDNTTEKPIIPIDLRIDNDTNTDQYTGTNDHTEIQVADPQAFNDSLIQQRQQAINNRSYQSTIKSWRPKSLQQLTETIKAFSQGKSFVDRHWIIFYWIASNIDYDTVSYFSGQYGDQTAEGVFRAKKGVCAGYANLYKYLSDQLEMPCEVVSGYSKGYGFEDRTDAPSETDHAWNAVEIGHHWYLMESTWGAGHLDDTKQFKRELSSYYFLPRPNEMIYHHLPENEKWQLLRTPIKMTQYLQMPKLRPLYFDLHIELVSPRNQAHVDLLPGKPYALVLVRTPSDVDLVAKLQLQGQEIDGGHRVIFDHQKQLYSCYFAPPQTDNYKITIYAKQATTNDTTYNQLLDLTLDVKQMSLNPISFPQTWKNFSDLGLEVISPQNTHLIKLNNGVDHAQILIKTPDIFSSI</sequence>
<organism evidence="2 3">
    <name type="scientific">Rotaria sordida</name>
    <dbReference type="NCBI Taxonomy" id="392033"/>
    <lineage>
        <taxon>Eukaryota</taxon>
        <taxon>Metazoa</taxon>
        <taxon>Spiralia</taxon>
        <taxon>Gnathifera</taxon>
        <taxon>Rotifera</taxon>
        <taxon>Eurotatoria</taxon>
        <taxon>Bdelloidea</taxon>
        <taxon>Philodinida</taxon>
        <taxon>Philodinidae</taxon>
        <taxon>Rotaria</taxon>
    </lineage>
</organism>
<protein>
    <recommendedName>
        <fullName evidence="1">Transglutaminase-like domain-containing protein</fullName>
    </recommendedName>
</protein>
<feature type="non-terminal residue" evidence="2">
    <location>
        <position position="440"/>
    </location>
</feature>
<dbReference type="EMBL" id="CAJNOT010006123">
    <property type="protein sequence ID" value="CAF1482729.1"/>
    <property type="molecule type" value="Genomic_DNA"/>
</dbReference>
<dbReference type="PANTHER" id="PTHR46333">
    <property type="entry name" value="CYTOKINESIS PROTEIN 3"/>
    <property type="match status" value="1"/>
</dbReference>
<evidence type="ECO:0000313" key="3">
    <source>
        <dbReference type="Proteomes" id="UP000663864"/>
    </source>
</evidence>
<dbReference type="Gene3D" id="3.10.620.30">
    <property type="match status" value="1"/>
</dbReference>
<dbReference type="InterPro" id="IPR002931">
    <property type="entry name" value="Transglutaminase-like"/>
</dbReference>
<dbReference type="InterPro" id="IPR052557">
    <property type="entry name" value="CAP/Cytokinesis_protein"/>
</dbReference>
<feature type="domain" description="Transglutaminase-like" evidence="1">
    <location>
        <begin position="156"/>
        <end position="224"/>
    </location>
</feature>
<evidence type="ECO:0000313" key="2">
    <source>
        <dbReference type="EMBL" id="CAF1482729.1"/>
    </source>
</evidence>
<proteinExistence type="predicted"/>
<dbReference type="Pfam" id="PF23265">
    <property type="entry name" value="Ig-like_KY"/>
    <property type="match status" value="1"/>
</dbReference>
<dbReference type="SMART" id="SM00460">
    <property type="entry name" value="TGc"/>
    <property type="match status" value="1"/>
</dbReference>
<dbReference type="InterPro" id="IPR038765">
    <property type="entry name" value="Papain-like_cys_pep_sf"/>
</dbReference>
<name>A0A815RUL9_9BILA</name>